<evidence type="ECO:0000313" key="2">
    <source>
        <dbReference type="EMBL" id="KXK63830.1"/>
    </source>
</evidence>
<dbReference type="AlphaFoldDB" id="A0A136PZF6"/>
<protein>
    <submittedName>
        <fullName evidence="2">SchA/CurD</fullName>
    </submittedName>
</protein>
<keyword evidence="3" id="KW-1185">Reference proteome</keyword>
<dbReference type="RefSeq" id="WP_067359416.1">
    <property type="nucleotide sequence ID" value="NZ_JBIUBN010000003.1"/>
</dbReference>
<name>A0A136PZF6_9ACTN</name>
<evidence type="ECO:0000313" key="3">
    <source>
        <dbReference type="Proteomes" id="UP000070620"/>
    </source>
</evidence>
<dbReference type="Pfam" id="PF04486">
    <property type="entry name" value="SchA_CurD"/>
    <property type="match status" value="1"/>
</dbReference>
<dbReference type="OrthoDB" id="3853500at2"/>
<evidence type="ECO:0000259" key="1">
    <source>
        <dbReference type="Pfam" id="PF04486"/>
    </source>
</evidence>
<accession>A0A136PZF6</accession>
<comment type="caution">
    <text evidence="2">The sequence shown here is derived from an EMBL/GenBank/DDBJ whole genome shotgun (WGS) entry which is preliminary data.</text>
</comment>
<feature type="domain" description="SchA/CurD-like" evidence="1">
    <location>
        <begin position="1"/>
        <end position="119"/>
    </location>
</feature>
<sequence>MPFAAITYKVKPGHEDEIAAIFADFQRADSPILHDDDGDEVGIILATGLFIKDDTMVRVIQYEGHLSDVARHMAGQAGVHTAEERLAPYLAEARDTSTVEGFLHYFENSTMRSIQQLSVPAELMADIPIERYRQSAAGRA</sequence>
<dbReference type="InterPro" id="IPR007575">
    <property type="entry name" value="SchA_CurD-like"/>
</dbReference>
<dbReference type="EMBL" id="LRQV01000002">
    <property type="protein sequence ID" value="KXK63830.1"/>
    <property type="molecule type" value="Genomic_DNA"/>
</dbReference>
<organism evidence="2 3">
    <name type="scientific">Micromonospora rosaria</name>
    <dbReference type="NCBI Taxonomy" id="47874"/>
    <lineage>
        <taxon>Bacteria</taxon>
        <taxon>Bacillati</taxon>
        <taxon>Actinomycetota</taxon>
        <taxon>Actinomycetes</taxon>
        <taxon>Micromonosporales</taxon>
        <taxon>Micromonosporaceae</taxon>
        <taxon>Micromonospora</taxon>
    </lineage>
</organism>
<gene>
    <name evidence="2" type="ORF">AWW66_01225</name>
</gene>
<dbReference type="Proteomes" id="UP000070620">
    <property type="component" value="Unassembled WGS sequence"/>
</dbReference>
<reference evidence="2 3" key="1">
    <citation type="submission" date="2016-01" db="EMBL/GenBank/DDBJ databases">
        <title>Whole genome sequence and analysis of Micromonospora rosaria DSM 803, which can produce antibacterial substance rosamicin.</title>
        <authorList>
            <person name="Yang H."/>
            <person name="He X."/>
            <person name="Zhu D."/>
        </authorList>
    </citation>
    <scope>NUCLEOTIDE SEQUENCE [LARGE SCALE GENOMIC DNA]</scope>
    <source>
        <strain evidence="2 3">DSM 803</strain>
    </source>
</reference>
<proteinExistence type="predicted"/>